<sequence length="750" mass="85099">MAETLIAIILATSSARGGSVVCRWPPAPRSSPRLSRPIPDDVSLYDNPWRASHLQNQDETTLPFRWEDDEDYLWHRPNAKRGRSVSVSHTGSHSASGRNSPIIEAVFEGEEIGDGGDMQDEYDHILGYSSEYLASLLCPKRSLCHQKFVLKVDDLLFLGHPVCAESGGVWRFKGDARSSDPRGRDIRKRRVSEELSTAAAELSQAASPTTSQAGLPSWLQAFHIVFVHDLPDPSSSVSGNIQKYFDIIYEQVAFTLTAVLFQEQVLSHFVETECEMLGALKDEFAAKSTSFLRFNTQTLSSSSIAVAIKTLFESIKSRSLAHITIHSIPLELQLPPYLDSLIQNDDSHEFADALYPGDESASNSSSWGRDMSFAWRLPSLAPWKSLLLLESPEGRDSWADVYENIRGSHVKDEDKLLAEQLIKFLEMADVTLSLADMASLLDWDLETQVFPIVRWLVHHRRAKIVDIVHRGLKTVFTLPLKFDRPLQQLSVDFRKVFQDPSIPALPELMARISRSSSEHFYSAVVKMKDNLPLYHDIVLWMLQRDLLVTLHLRIRVVATAELKRKVRRYWDSKSRRRVSWKDAQDEAFALRGRRHTPVRGGEEHELGSPHWPGSRRGSGSQPSRAAVDGIEPPILEEGLDFDEELDEKIAEAVAASETPDRGSRGDDEEDNQPSIITDPARADIVQRQWLQTMSEGKEDAIRRRFDQINRYFDGKCTDDEILFRAEISRKQLREVLHHYEDYLQTFLHPS</sequence>
<reference evidence="1" key="2">
    <citation type="journal article" date="2022" name="New Phytol.">
        <title>Evolutionary transition to the ectomycorrhizal habit in the genomes of a hyperdiverse lineage of mushroom-forming fungi.</title>
        <authorList>
            <person name="Looney B."/>
            <person name="Miyauchi S."/>
            <person name="Morin E."/>
            <person name="Drula E."/>
            <person name="Courty P.E."/>
            <person name="Kohler A."/>
            <person name="Kuo A."/>
            <person name="LaButti K."/>
            <person name="Pangilinan J."/>
            <person name="Lipzen A."/>
            <person name="Riley R."/>
            <person name="Andreopoulos W."/>
            <person name="He G."/>
            <person name="Johnson J."/>
            <person name="Nolan M."/>
            <person name="Tritt A."/>
            <person name="Barry K.W."/>
            <person name="Grigoriev I.V."/>
            <person name="Nagy L.G."/>
            <person name="Hibbett D."/>
            <person name="Henrissat B."/>
            <person name="Matheny P.B."/>
            <person name="Labbe J."/>
            <person name="Martin F.M."/>
        </authorList>
    </citation>
    <scope>NUCLEOTIDE SEQUENCE</scope>
    <source>
        <strain evidence="1">EC-137</strain>
    </source>
</reference>
<evidence type="ECO:0000313" key="2">
    <source>
        <dbReference type="Proteomes" id="UP000814128"/>
    </source>
</evidence>
<keyword evidence="2" id="KW-1185">Reference proteome</keyword>
<name>A0ACB8QC04_9AGAM</name>
<protein>
    <submittedName>
        <fullName evidence="1">Nitrogen permease regulator of amino acid transport activity 3-domain-containing protein</fullName>
    </submittedName>
</protein>
<gene>
    <name evidence="1" type="ORF">K488DRAFT_56698</name>
</gene>
<comment type="caution">
    <text evidence="1">The sequence shown here is derived from an EMBL/GenBank/DDBJ whole genome shotgun (WGS) entry which is preliminary data.</text>
</comment>
<evidence type="ECO:0000313" key="1">
    <source>
        <dbReference type="EMBL" id="KAI0029279.1"/>
    </source>
</evidence>
<reference evidence="1" key="1">
    <citation type="submission" date="2021-02" db="EMBL/GenBank/DDBJ databases">
        <authorList>
            <consortium name="DOE Joint Genome Institute"/>
            <person name="Ahrendt S."/>
            <person name="Looney B.P."/>
            <person name="Miyauchi S."/>
            <person name="Morin E."/>
            <person name="Drula E."/>
            <person name="Courty P.E."/>
            <person name="Chicoki N."/>
            <person name="Fauchery L."/>
            <person name="Kohler A."/>
            <person name="Kuo A."/>
            <person name="Labutti K."/>
            <person name="Pangilinan J."/>
            <person name="Lipzen A."/>
            <person name="Riley R."/>
            <person name="Andreopoulos W."/>
            <person name="He G."/>
            <person name="Johnson J."/>
            <person name="Barry K.W."/>
            <person name="Grigoriev I.V."/>
            <person name="Nagy L."/>
            <person name="Hibbett D."/>
            <person name="Henrissat B."/>
            <person name="Matheny P.B."/>
            <person name="Labbe J."/>
            <person name="Martin F."/>
        </authorList>
    </citation>
    <scope>NUCLEOTIDE SEQUENCE</scope>
    <source>
        <strain evidence="1">EC-137</strain>
    </source>
</reference>
<organism evidence="1 2">
    <name type="scientific">Vararia minispora EC-137</name>
    <dbReference type="NCBI Taxonomy" id="1314806"/>
    <lineage>
        <taxon>Eukaryota</taxon>
        <taxon>Fungi</taxon>
        <taxon>Dikarya</taxon>
        <taxon>Basidiomycota</taxon>
        <taxon>Agaricomycotina</taxon>
        <taxon>Agaricomycetes</taxon>
        <taxon>Russulales</taxon>
        <taxon>Lachnocladiaceae</taxon>
        <taxon>Vararia</taxon>
    </lineage>
</organism>
<dbReference type="Proteomes" id="UP000814128">
    <property type="component" value="Unassembled WGS sequence"/>
</dbReference>
<accession>A0ACB8QC04</accession>
<proteinExistence type="predicted"/>
<dbReference type="EMBL" id="MU273686">
    <property type="protein sequence ID" value="KAI0029279.1"/>
    <property type="molecule type" value="Genomic_DNA"/>
</dbReference>